<feature type="compositionally biased region" description="Low complexity" evidence="2">
    <location>
        <begin position="531"/>
        <end position="549"/>
    </location>
</feature>
<feature type="coiled-coil region" evidence="1">
    <location>
        <begin position="75"/>
        <end position="102"/>
    </location>
</feature>
<gene>
    <name evidence="3" type="ORF">QBC33DRAFT_283555</name>
</gene>
<evidence type="ECO:0008006" key="5">
    <source>
        <dbReference type="Google" id="ProtNLM"/>
    </source>
</evidence>
<sequence length="654" mass="71051">MDSDQRSERMRILDTRYQNITHQHSIVVKDEEARRLKLRSVLLQNENGTLKDQLAQKDDQVTQLITKCDAFHGQLEAAAQKCRQHETQMRIQARELSNLKEEMSSLDSVTKDSAKTLTEKLALSREVALLKPEIEHLRSQLSHQKDVLAEKLALERQINALEVELANEKRAVQKAASKQSREDDGGEELRKHVRDLEKQLAKEKRTAQKALQNQGSKDTAAEEEIQELREKLAEAERMLATEKQAASKATKTKNATTTDSTEELDQLREKIAETKAALAREKKEKDQIRKEYESALAEAEGRRLPLEERLDNVKAKLRETREELKQCRADLQRAQEQAAKKPAGKAPAGKKRRANDITAEETLLLHTPNKGEDRPKRTAKRGFGPAAVGEKSTFSITPFLNKTINLSDISPKPQGENSTDATTTVSMSANGEPTATEPSEEPAVKAAAKTTASGGKPRGRPTTKALAESSPSRKNMPAPKRRKAPVAESTLEKVTEEAEEDGQGQENRPAEEAADGKKAVSALKRQPQLVPPNTTDPTGAPTAAAAAVASVTEQSEPKKKKRKLLGASSKATLFGGEADAEDAEHPVVATAATATATATTAATKRAPAARVALGAGGVAKRAVVGLGAAKNAFAGAAFSPLKRDRRGVNASFLA</sequence>
<feature type="compositionally biased region" description="Polar residues" evidence="2">
    <location>
        <begin position="415"/>
        <end position="431"/>
    </location>
</feature>
<protein>
    <recommendedName>
        <fullName evidence="5">Viral a-type inclusion protein</fullName>
    </recommendedName>
</protein>
<keyword evidence="1" id="KW-0175">Coiled coil</keyword>
<feature type="compositionally biased region" description="Low complexity" evidence="2">
    <location>
        <begin position="241"/>
        <end position="259"/>
    </location>
</feature>
<proteinExistence type="predicted"/>
<feature type="compositionally biased region" description="Basic and acidic residues" evidence="2">
    <location>
        <begin position="508"/>
        <end position="518"/>
    </location>
</feature>
<dbReference type="RefSeq" id="XP_060278581.1">
    <property type="nucleotide sequence ID" value="XM_060423272.1"/>
</dbReference>
<feature type="region of interest" description="Disordered" evidence="2">
    <location>
        <begin position="405"/>
        <end position="564"/>
    </location>
</feature>
<feature type="region of interest" description="Disordered" evidence="2">
    <location>
        <begin position="200"/>
        <end position="224"/>
    </location>
</feature>
<organism evidence="3 4">
    <name type="scientific">Phialemonium atrogriseum</name>
    <dbReference type="NCBI Taxonomy" id="1093897"/>
    <lineage>
        <taxon>Eukaryota</taxon>
        <taxon>Fungi</taxon>
        <taxon>Dikarya</taxon>
        <taxon>Ascomycota</taxon>
        <taxon>Pezizomycotina</taxon>
        <taxon>Sordariomycetes</taxon>
        <taxon>Sordariomycetidae</taxon>
        <taxon>Cephalothecales</taxon>
        <taxon>Cephalothecaceae</taxon>
        <taxon>Phialemonium</taxon>
    </lineage>
</organism>
<dbReference type="Proteomes" id="UP001244011">
    <property type="component" value="Unassembled WGS sequence"/>
</dbReference>
<keyword evidence="4" id="KW-1185">Reference proteome</keyword>
<feature type="region of interest" description="Disordered" evidence="2">
    <location>
        <begin position="367"/>
        <end position="386"/>
    </location>
</feature>
<dbReference type="EMBL" id="MU839038">
    <property type="protein sequence ID" value="KAK1762368.1"/>
    <property type="molecule type" value="Genomic_DNA"/>
</dbReference>
<evidence type="ECO:0000256" key="2">
    <source>
        <dbReference type="SAM" id="MobiDB-lite"/>
    </source>
</evidence>
<comment type="caution">
    <text evidence="3">The sequence shown here is derived from an EMBL/GenBank/DDBJ whole genome shotgun (WGS) entry which is preliminary data.</text>
</comment>
<reference evidence="3" key="1">
    <citation type="submission" date="2023-06" db="EMBL/GenBank/DDBJ databases">
        <title>Genome-scale phylogeny and comparative genomics of the fungal order Sordariales.</title>
        <authorList>
            <consortium name="Lawrence Berkeley National Laboratory"/>
            <person name="Hensen N."/>
            <person name="Bonometti L."/>
            <person name="Westerberg I."/>
            <person name="Brannstrom I.O."/>
            <person name="Guillou S."/>
            <person name="Cros-Aarteil S."/>
            <person name="Calhoun S."/>
            <person name="Haridas S."/>
            <person name="Kuo A."/>
            <person name="Mondo S."/>
            <person name="Pangilinan J."/>
            <person name="Riley R."/>
            <person name="Labutti K."/>
            <person name="Andreopoulos B."/>
            <person name="Lipzen A."/>
            <person name="Chen C."/>
            <person name="Yanf M."/>
            <person name="Daum C."/>
            <person name="Ng V."/>
            <person name="Clum A."/>
            <person name="Steindorff A."/>
            <person name="Ohm R."/>
            <person name="Martin F."/>
            <person name="Silar P."/>
            <person name="Natvig D."/>
            <person name="Lalanne C."/>
            <person name="Gautier V."/>
            <person name="Ament-Velasquez S.L."/>
            <person name="Kruys A."/>
            <person name="Hutchinson M.I."/>
            <person name="Powell A.J."/>
            <person name="Barry K."/>
            <person name="Miller A.N."/>
            <person name="Grigoriev I.V."/>
            <person name="Debuchy R."/>
            <person name="Gladieux P."/>
            <person name="Thoren M.H."/>
            <person name="Johannesson H."/>
        </authorList>
    </citation>
    <scope>NUCLEOTIDE SEQUENCE</scope>
    <source>
        <strain evidence="3">8032-3</strain>
    </source>
</reference>
<dbReference type="AlphaFoldDB" id="A0AAJ0BQ22"/>
<evidence type="ECO:0000313" key="3">
    <source>
        <dbReference type="EMBL" id="KAK1762368.1"/>
    </source>
</evidence>
<accession>A0AAJ0BQ22</accession>
<name>A0AAJ0BQ22_9PEZI</name>
<feature type="region of interest" description="Disordered" evidence="2">
    <location>
        <begin position="240"/>
        <end position="263"/>
    </location>
</feature>
<evidence type="ECO:0000313" key="4">
    <source>
        <dbReference type="Proteomes" id="UP001244011"/>
    </source>
</evidence>
<dbReference type="GeneID" id="85306459"/>
<evidence type="ECO:0000256" key="1">
    <source>
        <dbReference type="SAM" id="Coils"/>
    </source>
</evidence>
<feature type="region of interest" description="Disordered" evidence="2">
    <location>
        <begin position="333"/>
        <end position="361"/>
    </location>
</feature>